<protein>
    <submittedName>
        <fullName evidence="7">Uncharacterized protein</fullName>
    </submittedName>
</protein>
<keyword evidence="4" id="KW-0788">Thiol protease</keyword>
<dbReference type="Gene3D" id="2.30.30.40">
    <property type="entry name" value="SH3 Domains"/>
    <property type="match status" value="1"/>
</dbReference>
<dbReference type="SUPFAM" id="SSF54001">
    <property type="entry name" value="Cysteine proteinases"/>
    <property type="match status" value="1"/>
</dbReference>
<dbReference type="AlphaFoldDB" id="A0A381RMK3"/>
<evidence type="ECO:0000256" key="4">
    <source>
        <dbReference type="ARBA" id="ARBA00022807"/>
    </source>
</evidence>
<dbReference type="Gene3D" id="3.90.1720.10">
    <property type="entry name" value="endopeptidase domain like (from Nostoc punctiforme)"/>
    <property type="match status" value="1"/>
</dbReference>
<reference evidence="7" key="1">
    <citation type="submission" date="2018-05" db="EMBL/GenBank/DDBJ databases">
        <authorList>
            <person name="Lanie J.A."/>
            <person name="Ng W.-L."/>
            <person name="Kazmierczak K.M."/>
            <person name="Andrzejewski T.M."/>
            <person name="Davidsen T.M."/>
            <person name="Wayne K.J."/>
            <person name="Tettelin H."/>
            <person name="Glass J.I."/>
            <person name="Rusch D."/>
            <person name="Podicherti R."/>
            <person name="Tsui H.-C.T."/>
            <person name="Winkler M.E."/>
        </authorList>
    </citation>
    <scope>NUCLEOTIDE SEQUENCE</scope>
</reference>
<gene>
    <name evidence="7" type="ORF">METZ01_LOCUS45950</name>
</gene>
<dbReference type="InterPro" id="IPR051202">
    <property type="entry name" value="Peptidase_C40"/>
</dbReference>
<evidence type="ECO:0000256" key="2">
    <source>
        <dbReference type="ARBA" id="ARBA00022670"/>
    </source>
</evidence>
<feature type="domain" description="SH3b" evidence="6">
    <location>
        <begin position="11"/>
        <end position="59"/>
    </location>
</feature>
<dbReference type="InterPro" id="IPR003646">
    <property type="entry name" value="SH3-like_bac-type"/>
</dbReference>
<dbReference type="Pfam" id="PF00877">
    <property type="entry name" value="NLPC_P60"/>
    <property type="match status" value="1"/>
</dbReference>
<dbReference type="GO" id="GO:0008234">
    <property type="term" value="F:cysteine-type peptidase activity"/>
    <property type="evidence" value="ECO:0007669"/>
    <property type="project" value="UniProtKB-KW"/>
</dbReference>
<keyword evidence="3" id="KW-0378">Hydrolase</keyword>
<name>A0A381RMK3_9ZZZZ</name>
<evidence type="ECO:0000256" key="1">
    <source>
        <dbReference type="ARBA" id="ARBA00007074"/>
    </source>
</evidence>
<dbReference type="PANTHER" id="PTHR47053">
    <property type="entry name" value="MUREIN DD-ENDOPEPTIDASE MEPH-RELATED"/>
    <property type="match status" value="1"/>
</dbReference>
<dbReference type="InterPro" id="IPR038765">
    <property type="entry name" value="Papain-like_cys_pep_sf"/>
</dbReference>
<evidence type="ECO:0000313" key="7">
    <source>
        <dbReference type="EMBL" id="SUZ93096.1"/>
    </source>
</evidence>
<accession>A0A381RMK3</accession>
<dbReference type="GO" id="GO:0006508">
    <property type="term" value="P:proteolysis"/>
    <property type="evidence" value="ECO:0007669"/>
    <property type="project" value="UniProtKB-KW"/>
</dbReference>
<evidence type="ECO:0000259" key="5">
    <source>
        <dbReference type="Pfam" id="PF00877"/>
    </source>
</evidence>
<dbReference type="Pfam" id="PF08239">
    <property type="entry name" value="SH3_3"/>
    <property type="match status" value="1"/>
</dbReference>
<sequence>MKTNYFTINVSVANIYNEPDFTSQVVTQGFLGESCNILDESDDWVKIQQWDNYKGWINNKQGVYSEKKYDSKLTVFDMDGVVIQRNSNNIIRDLTFGNKLVGKAKNGGFDLVLPDGEKGWTDTILGNMTEKPSRKSILRLARSFLGTPYLWGGKSPHGFDCSGFIQFIFYTFNIELPRDSFQQAEFLDKYKINRDEVQECDLHFFNNNNNKVSHVALAEDNGYYLHSQGWVKQESFDKKSPNYNQDLDSKYTFSVSMKEILD</sequence>
<comment type="similarity">
    <text evidence="1">Belongs to the peptidase C40 family.</text>
</comment>
<evidence type="ECO:0000256" key="3">
    <source>
        <dbReference type="ARBA" id="ARBA00022801"/>
    </source>
</evidence>
<proteinExistence type="inferred from homology"/>
<organism evidence="7">
    <name type="scientific">marine metagenome</name>
    <dbReference type="NCBI Taxonomy" id="408172"/>
    <lineage>
        <taxon>unclassified sequences</taxon>
        <taxon>metagenomes</taxon>
        <taxon>ecological metagenomes</taxon>
    </lineage>
</organism>
<evidence type="ECO:0000259" key="6">
    <source>
        <dbReference type="Pfam" id="PF08239"/>
    </source>
</evidence>
<dbReference type="InterPro" id="IPR000064">
    <property type="entry name" value="NLP_P60_dom"/>
</dbReference>
<feature type="domain" description="NlpC/P60" evidence="5">
    <location>
        <begin position="146"/>
        <end position="238"/>
    </location>
</feature>
<dbReference type="EMBL" id="UINC01002118">
    <property type="protein sequence ID" value="SUZ93096.1"/>
    <property type="molecule type" value="Genomic_DNA"/>
</dbReference>
<dbReference type="PANTHER" id="PTHR47053:SF1">
    <property type="entry name" value="MUREIN DD-ENDOPEPTIDASE MEPH-RELATED"/>
    <property type="match status" value="1"/>
</dbReference>
<keyword evidence="2" id="KW-0645">Protease</keyword>